<accession>A0ABR9ZIF0</accession>
<comment type="caution">
    <text evidence="2">The sequence shown here is derived from an EMBL/GenBank/DDBJ whole genome shotgun (WGS) entry which is preliminary data.</text>
</comment>
<dbReference type="InterPro" id="IPR041307">
    <property type="entry name" value="WcbI"/>
</dbReference>
<name>A0ABR9ZIF0_9CORY</name>
<dbReference type="Gene3D" id="3.40.50.12080">
    <property type="match status" value="1"/>
</dbReference>
<protein>
    <recommendedName>
        <fullName evidence="1">Polysaccharide biosynthesis enzyme WcbI domain-containing protein</fullName>
    </recommendedName>
</protein>
<evidence type="ECO:0000313" key="2">
    <source>
        <dbReference type="EMBL" id="MBF4553210.1"/>
    </source>
</evidence>
<dbReference type="EMBL" id="JADKMY010000001">
    <property type="protein sequence ID" value="MBF4553210.1"/>
    <property type="molecule type" value="Genomic_DNA"/>
</dbReference>
<proteinExistence type="predicted"/>
<evidence type="ECO:0000259" key="1">
    <source>
        <dbReference type="Pfam" id="PF18588"/>
    </source>
</evidence>
<dbReference type="Proteomes" id="UP000635902">
    <property type="component" value="Unassembled WGS sequence"/>
</dbReference>
<organism evidence="2 3">
    <name type="scientific">Corynebacterium suicordis DSM 45110</name>
    <dbReference type="NCBI Taxonomy" id="1121369"/>
    <lineage>
        <taxon>Bacteria</taxon>
        <taxon>Bacillati</taxon>
        <taxon>Actinomycetota</taxon>
        <taxon>Actinomycetes</taxon>
        <taxon>Mycobacteriales</taxon>
        <taxon>Corynebacteriaceae</taxon>
        <taxon>Corynebacterium</taxon>
    </lineage>
</organism>
<evidence type="ECO:0000313" key="3">
    <source>
        <dbReference type="Proteomes" id="UP000635902"/>
    </source>
</evidence>
<feature type="domain" description="Polysaccharide biosynthesis enzyme WcbI" evidence="1">
    <location>
        <begin position="4"/>
        <end position="194"/>
    </location>
</feature>
<sequence length="296" mass="33154">MPRVVVVGNCQAESLRIVLESSGDIQSFRIPPIHEWETRDMPFVEFAMQWANVLVTQPVRDDYRGLPCGTEQLASLMRTDGSPVHVLRYPVLRFSALNPRWAIVRSPLDSSLSPPVVPYHDLHLIAQLAGLQQVNEPDYQGIVEANVQLMAAREGAHGTVGMSTYLRELPEWHTLNHPNNATLTELGTRVMQAIRECEPEWAKLNGQVSAPTDREMLGHLRSPVDPRALEALSLPASDRSEWTLHGEIIPAEEIEVAHRSFYREHPEFIEAALKRHADLFRLLGFSSSAEAGAQNP</sequence>
<gene>
    <name evidence="2" type="ORF">IRY30_03820</name>
</gene>
<dbReference type="Pfam" id="PF18588">
    <property type="entry name" value="WcbI"/>
    <property type="match status" value="1"/>
</dbReference>
<keyword evidence="3" id="KW-1185">Reference proteome</keyword>
<reference evidence="2 3" key="1">
    <citation type="submission" date="2020-10" db="EMBL/GenBank/DDBJ databases">
        <title>Novel species in genus Corynebacterium.</title>
        <authorList>
            <person name="Zhang G."/>
        </authorList>
    </citation>
    <scope>NUCLEOTIDE SEQUENCE [LARGE SCALE GENOMIC DNA]</scope>
    <source>
        <strain evidence="2 3">DSM 45110</strain>
    </source>
</reference>